<protein>
    <recommendedName>
        <fullName evidence="6">Tetratricopeptide repeat protein</fullName>
    </recommendedName>
</protein>
<gene>
    <name evidence="4" type="ORF">VRU49_04845</name>
</gene>
<evidence type="ECO:0000313" key="5">
    <source>
        <dbReference type="Proteomes" id="UP001337681"/>
    </source>
</evidence>
<dbReference type="SUPFAM" id="SSF48452">
    <property type="entry name" value="TPR-like"/>
    <property type="match status" value="2"/>
</dbReference>
<dbReference type="RefSeq" id="WP_330145659.1">
    <property type="nucleotide sequence ID" value="NZ_JAZDQU010000001.1"/>
</dbReference>
<dbReference type="InterPro" id="IPR019734">
    <property type="entry name" value="TPR_rpt"/>
</dbReference>
<keyword evidence="2 3" id="KW-0802">TPR repeat</keyword>
<keyword evidence="5" id="KW-1185">Reference proteome</keyword>
<sequence>MAQFTLYGQATLNEDDVKSKTYFFEGIREKLKGNYGAAAQNYEKFLALNPNNDAVLYELSLAQFGLKNYIDSEINIRKAIALNKTNTWYYRHQLAILKKTNNISRLIATYDNLIELEPSDVDLYFDKAAALYQISRLAEVMETYSLIESKFGTSSRLEDAKGILNFFEIHKDVSKDYDHLIDTDPLNLENYIDKANVLLVQKKFDLALEVLSRAENNVGKRYEIALLRAFAFKKIQKLDESYAHLLEAFTNGQMDFDLKLKFLHQELFDYDPQNDNNILKIAEVFKNQFPNDSRAYDIYAEYLFKYGAIKKAAEQYEISLTKNDQNYLIWEKLVSIYNQYGNYKDVIRITEEALSSYPNQAILYYYNTFAKHRMGEKVIQDNLDFAIKLDTDNKRLLSCIQGLKAELAWNKNKSKQAMEFFEKGMSIDPANYILVNSYAYFLALKLIDLKQSEDLIKKAILAEPNNMSHAATYAFILKKMGKLDEAKEWITKAIQNNKQENPVYSELMGDILFLLGSKEEAIQFWEKSAQVGFPSSNLLKKVNEKKYFD</sequence>
<organism evidence="4 5">
    <name type="scientific">Pedobacter flavus</name>
    <dbReference type="NCBI Taxonomy" id="3113906"/>
    <lineage>
        <taxon>Bacteria</taxon>
        <taxon>Pseudomonadati</taxon>
        <taxon>Bacteroidota</taxon>
        <taxon>Sphingobacteriia</taxon>
        <taxon>Sphingobacteriales</taxon>
        <taxon>Sphingobacteriaceae</taxon>
        <taxon>Pedobacter</taxon>
    </lineage>
</organism>
<dbReference type="PROSITE" id="PS50005">
    <property type="entry name" value="TPR"/>
    <property type="match status" value="1"/>
</dbReference>
<keyword evidence="1" id="KW-0677">Repeat</keyword>
<accession>A0ABU7H0Z4</accession>
<dbReference type="Gene3D" id="1.25.40.10">
    <property type="entry name" value="Tetratricopeptide repeat domain"/>
    <property type="match status" value="3"/>
</dbReference>
<reference evidence="4 5" key="1">
    <citation type="submission" date="2024-01" db="EMBL/GenBank/DDBJ databases">
        <title>Pedobacter sp. nov., isolated from oil-contaminated soil.</title>
        <authorList>
            <person name="Le N.T.T."/>
        </authorList>
    </citation>
    <scope>NUCLEOTIDE SEQUENCE [LARGE SCALE GENOMIC DNA]</scope>
    <source>
        <strain evidence="4 5">VNH31</strain>
    </source>
</reference>
<dbReference type="Pfam" id="PF13181">
    <property type="entry name" value="TPR_8"/>
    <property type="match status" value="2"/>
</dbReference>
<dbReference type="EMBL" id="JAZDQU010000001">
    <property type="protein sequence ID" value="MEE1884747.1"/>
    <property type="molecule type" value="Genomic_DNA"/>
</dbReference>
<evidence type="ECO:0000313" key="4">
    <source>
        <dbReference type="EMBL" id="MEE1884747.1"/>
    </source>
</evidence>
<dbReference type="SMART" id="SM00028">
    <property type="entry name" value="TPR"/>
    <property type="match status" value="6"/>
</dbReference>
<feature type="repeat" description="TPR" evidence="3">
    <location>
        <begin position="19"/>
        <end position="52"/>
    </location>
</feature>
<evidence type="ECO:0000256" key="1">
    <source>
        <dbReference type="ARBA" id="ARBA00022737"/>
    </source>
</evidence>
<dbReference type="PANTHER" id="PTHR44943">
    <property type="entry name" value="CELLULOSE SYNTHASE OPERON PROTEIN C"/>
    <property type="match status" value="1"/>
</dbReference>
<dbReference type="PANTHER" id="PTHR44943:SF4">
    <property type="entry name" value="TPR REPEAT-CONTAINING PROTEIN MJ0798"/>
    <property type="match status" value="1"/>
</dbReference>
<evidence type="ECO:0000256" key="3">
    <source>
        <dbReference type="PROSITE-ProRule" id="PRU00339"/>
    </source>
</evidence>
<evidence type="ECO:0008006" key="6">
    <source>
        <dbReference type="Google" id="ProtNLM"/>
    </source>
</evidence>
<evidence type="ECO:0000256" key="2">
    <source>
        <dbReference type="ARBA" id="ARBA00022803"/>
    </source>
</evidence>
<dbReference type="InterPro" id="IPR011990">
    <property type="entry name" value="TPR-like_helical_dom_sf"/>
</dbReference>
<comment type="caution">
    <text evidence="4">The sequence shown here is derived from an EMBL/GenBank/DDBJ whole genome shotgun (WGS) entry which is preliminary data.</text>
</comment>
<proteinExistence type="predicted"/>
<dbReference type="Proteomes" id="UP001337681">
    <property type="component" value="Unassembled WGS sequence"/>
</dbReference>
<name>A0ABU7H0Z4_9SPHI</name>
<dbReference type="InterPro" id="IPR051685">
    <property type="entry name" value="Ycf3/AcsC/BcsC/TPR_MFPF"/>
</dbReference>